<proteinExistence type="predicted"/>
<dbReference type="AlphaFoldDB" id="A0A0W0SQP2"/>
<keyword evidence="3" id="KW-1185">Reference proteome</keyword>
<accession>A0A0W0SQP2</accession>
<feature type="region of interest" description="Disordered" evidence="1">
    <location>
        <begin position="1"/>
        <end position="72"/>
    </location>
</feature>
<dbReference type="OrthoDB" id="5637986at2"/>
<sequence length="255" mass="29013">MSNERFEKDKEAQKAKDALREEEKKKEEELKAQSLAKENEIRATSNRLHAQQEAEEEAVQLAKASQKDEEEEIEQISLHLVDIKPWKKDSDDLVEDYQEKFPDRKLDAKRTLVFTSREEMEEFINHQAKLPPDGKGRKFIIAEVDENGQRLGQYHFSCGDGKVYSGSAEEIIAKLKENQATAAPNTQKLIADGLSMFERVLNPKPQPTADTKKRLEALKSGGQSPAPTTAPKQEEEKEESEKEKYKSPSPFKTTP</sequence>
<feature type="compositionally biased region" description="Basic and acidic residues" evidence="1">
    <location>
        <begin position="232"/>
        <end position="246"/>
    </location>
</feature>
<organism evidence="2 3">
    <name type="scientific">Legionella drozanskii LLAP-1</name>
    <dbReference type="NCBI Taxonomy" id="1212489"/>
    <lineage>
        <taxon>Bacteria</taxon>
        <taxon>Pseudomonadati</taxon>
        <taxon>Pseudomonadota</taxon>
        <taxon>Gammaproteobacteria</taxon>
        <taxon>Legionellales</taxon>
        <taxon>Legionellaceae</taxon>
        <taxon>Legionella</taxon>
    </lineage>
</organism>
<comment type="caution">
    <text evidence="2">The sequence shown here is derived from an EMBL/GenBank/DDBJ whole genome shotgun (WGS) entry which is preliminary data.</text>
</comment>
<evidence type="ECO:0008006" key="4">
    <source>
        <dbReference type="Google" id="ProtNLM"/>
    </source>
</evidence>
<reference evidence="2 3" key="1">
    <citation type="submission" date="2015-11" db="EMBL/GenBank/DDBJ databases">
        <title>Genomic analysis of 38 Legionella species identifies large and diverse effector repertoires.</title>
        <authorList>
            <person name="Burstein D."/>
            <person name="Amaro F."/>
            <person name="Zusman T."/>
            <person name="Lifshitz Z."/>
            <person name="Cohen O."/>
            <person name="Gilbert J.A."/>
            <person name="Pupko T."/>
            <person name="Shuman H.A."/>
            <person name="Segal G."/>
        </authorList>
    </citation>
    <scope>NUCLEOTIDE SEQUENCE [LARGE SCALE GENOMIC DNA]</scope>
    <source>
        <strain evidence="2 3">ATCC 700990</strain>
    </source>
</reference>
<name>A0A0W0SQP2_9GAMM</name>
<feature type="compositionally biased region" description="Basic and acidic residues" evidence="1">
    <location>
        <begin position="1"/>
        <end position="41"/>
    </location>
</feature>
<protein>
    <recommendedName>
        <fullName evidence="4">Substrate of the Dot/Icm secretion system</fullName>
    </recommendedName>
</protein>
<dbReference type="PATRIC" id="fig|1212489.4.peg.2179"/>
<dbReference type="EMBL" id="LNXY01000027">
    <property type="protein sequence ID" value="KTC85738.1"/>
    <property type="molecule type" value="Genomic_DNA"/>
</dbReference>
<dbReference type="RefSeq" id="WP_058496349.1">
    <property type="nucleotide sequence ID" value="NZ_CAAAIU010000005.1"/>
</dbReference>
<evidence type="ECO:0000313" key="3">
    <source>
        <dbReference type="Proteomes" id="UP000054736"/>
    </source>
</evidence>
<evidence type="ECO:0000256" key="1">
    <source>
        <dbReference type="SAM" id="MobiDB-lite"/>
    </source>
</evidence>
<evidence type="ECO:0000313" key="2">
    <source>
        <dbReference type="EMBL" id="KTC85738.1"/>
    </source>
</evidence>
<dbReference type="Proteomes" id="UP000054736">
    <property type="component" value="Unassembled WGS sequence"/>
</dbReference>
<feature type="region of interest" description="Disordered" evidence="1">
    <location>
        <begin position="201"/>
        <end position="255"/>
    </location>
</feature>
<gene>
    <name evidence="2" type="ORF">Ldro_2063</name>
</gene>